<protein>
    <recommendedName>
        <fullName evidence="4">Glycosyltransferase RgtA/B/C/D-like domain-containing protein</fullName>
    </recommendedName>
</protein>
<feature type="transmembrane region" description="Helical" evidence="1">
    <location>
        <begin position="303"/>
        <end position="323"/>
    </location>
</feature>
<evidence type="ECO:0000313" key="2">
    <source>
        <dbReference type="EMBL" id="AUW94238.1"/>
    </source>
</evidence>
<sequence length="685" mass="75004">MAKTQIPENFDRITPIAVDPMPSLWNAASWILCGVILILWGLRLWGYGTLAPMVTIPSTVLIAWGLGLLVWHGGRQTSSRKAQWVFGLTLVLTLIALGIWSYTQVLTIPAYGTDEMAFDQYAAQLWVHGIDPYGRSLAAAFARYQVSPNGYTWTLTGAPVTLLSYPALSFEIYVPFLLMGWSAQLAVWMNIVFWAAGLVLLALGVPRSVRPLVIVLASLSVYISYAVGGVTDALFVPFLVLAARAWDQYPLRRGWAAFWSPFWFGLAMGIKQTPWVLLPFLLLGIGLEGMRTSGRWRDGLSPAIRYALITGGVFILPNIPFILKNPVSWIHGILAPLMSSTVPAGQGLITLSLFLHIGGGSLLAYTVLSLVILFGLLVLYVLTYPRMKAWTFLLPSVVLFFATRSFGSYLVMLVPSTLMALLTTNPSTAKPLTHRTRWAVMGIGGAMVAGLTAALGIPSPMDMQLVGVHTTGQLATVDQVEVAVHNATNRPLRPYFTADISGTLTAFWQRLEGPQILRPHQSAVYTLAAPNFYAQPPLTGGFQMVGFTARTKTVSHTRAYVPTTWHIALVPDAINHLIPYGHTVTITAQILNRLDQPVSAAGIPIYLGQIVYAQRGLEYGQALIDAGYPGETPMTALTNAQGQAVFTIRDVHPESNPIYFEANLVNNQDYYPYGYSQILPVRFGH</sequence>
<keyword evidence="1" id="KW-1133">Transmembrane helix</keyword>
<dbReference type="Proteomes" id="UP000325292">
    <property type="component" value="Chromosome"/>
</dbReference>
<feature type="transmembrane region" description="Helical" evidence="1">
    <location>
        <begin position="24"/>
        <end position="42"/>
    </location>
</feature>
<evidence type="ECO:0000313" key="3">
    <source>
        <dbReference type="Proteomes" id="UP000325292"/>
    </source>
</evidence>
<feature type="transmembrane region" description="Helical" evidence="1">
    <location>
        <begin position="438"/>
        <end position="457"/>
    </location>
</feature>
<proteinExistence type="predicted"/>
<reference evidence="2 3" key="1">
    <citation type="journal article" date="2019" name="Sci. Rep.">
        <title>Sulfobacillus thermotolerans: new insights into resistance and metabolic capacities of acidophilic chemolithotrophs.</title>
        <authorList>
            <person name="Panyushkina A.E."/>
            <person name="Babenko V.V."/>
            <person name="Nikitina A.S."/>
            <person name="Selezneva O.V."/>
            <person name="Tsaplina I.A."/>
            <person name="Letarova M.A."/>
            <person name="Kostryukova E.S."/>
            <person name="Letarov A.V."/>
        </authorList>
    </citation>
    <scope>NUCLEOTIDE SEQUENCE [LARGE SCALE GENOMIC DNA]</scope>
    <source>
        <strain evidence="2 3">Kr1</strain>
    </source>
</reference>
<dbReference type="EMBL" id="CP019454">
    <property type="protein sequence ID" value="AUW94238.1"/>
    <property type="molecule type" value="Genomic_DNA"/>
</dbReference>
<feature type="transmembrane region" description="Helical" evidence="1">
    <location>
        <begin position="54"/>
        <end position="72"/>
    </location>
</feature>
<keyword evidence="1" id="KW-0812">Transmembrane</keyword>
<feature type="transmembrane region" description="Helical" evidence="1">
    <location>
        <begin position="84"/>
        <end position="102"/>
    </location>
</feature>
<feature type="transmembrane region" description="Helical" evidence="1">
    <location>
        <begin position="389"/>
        <end position="418"/>
    </location>
</feature>
<keyword evidence="3" id="KW-1185">Reference proteome</keyword>
<gene>
    <name evidence="2" type="ORF">BXT84_10005</name>
</gene>
<name>A0ABM6RS27_9FIRM</name>
<accession>A0ABM6RS27</accession>
<feature type="transmembrane region" description="Helical" evidence="1">
    <location>
        <begin position="362"/>
        <end position="383"/>
    </location>
</feature>
<evidence type="ECO:0008006" key="4">
    <source>
        <dbReference type="Google" id="ProtNLM"/>
    </source>
</evidence>
<feature type="transmembrane region" description="Helical" evidence="1">
    <location>
        <begin position="212"/>
        <end position="242"/>
    </location>
</feature>
<organism evidence="2 3">
    <name type="scientific">Sulfobacillus thermotolerans</name>
    <dbReference type="NCBI Taxonomy" id="338644"/>
    <lineage>
        <taxon>Bacteria</taxon>
        <taxon>Bacillati</taxon>
        <taxon>Bacillota</taxon>
        <taxon>Clostridia</taxon>
        <taxon>Eubacteriales</taxon>
        <taxon>Clostridiales Family XVII. Incertae Sedis</taxon>
        <taxon>Sulfobacillus</taxon>
    </lineage>
</organism>
<keyword evidence="1" id="KW-0472">Membrane</keyword>
<feature type="transmembrane region" description="Helical" evidence="1">
    <location>
        <begin position="262"/>
        <end position="283"/>
    </location>
</feature>
<evidence type="ECO:0000256" key="1">
    <source>
        <dbReference type="SAM" id="Phobius"/>
    </source>
</evidence>
<feature type="transmembrane region" description="Helical" evidence="1">
    <location>
        <begin position="329"/>
        <end position="355"/>
    </location>
</feature>
<feature type="transmembrane region" description="Helical" evidence="1">
    <location>
        <begin position="185"/>
        <end position="205"/>
    </location>
</feature>